<dbReference type="Pfam" id="PF00107">
    <property type="entry name" value="ADH_zinc_N"/>
    <property type="match status" value="1"/>
</dbReference>
<dbReference type="InterPro" id="IPR036291">
    <property type="entry name" value="NAD(P)-bd_dom_sf"/>
</dbReference>
<dbReference type="EMBL" id="CAWUHC010000002">
    <property type="protein sequence ID" value="CAK7209184.1"/>
    <property type="molecule type" value="Genomic_DNA"/>
</dbReference>
<dbReference type="SMART" id="SM00829">
    <property type="entry name" value="PKS_ER"/>
    <property type="match status" value="1"/>
</dbReference>
<gene>
    <name evidence="9" type="ORF">SBRCBS47491_000353</name>
</gene>
<proteinExistence type="inferred from homology"/>
<dbReference type="PANTHER" id="PTHR42940:SF5">
    <property type="entry name" value="ALCOHOL DEHYDROGENASE 2"/>
    <property type="match status" value="1"/>
</dbReference>
<accession>A0ABP0APM9</accession>
<name>A0ABP0APM9_9PEZI</name>
<dbReference type="InterPro" id="IPR013149">
    <property type="entry name" value="ADH-like_C"/>
</dbReference>
<keyword evidence="10" id="KW-1185">Reference proteome</keyword>
<evidence type="ECO:0000256" key="3">
    <source>
        <dbReference type="ARBA" id="ARBA00022723"/>
    </source>
</evidence>
<dbReference type="Gene3D" id="3.40.50.720">
    <property type="entry name" value="NAD(P)-binding Rossmann-like Domain"/>
    <property type="match status" value="1"/>
</dbReference>
<comment type="caution">
    <text evidence="9">The sequence shown here is derived from an EMBL/GenBank/DDBJ whole genome shotgun (WGS) entry which is preliminary data.</text>
</comment>
<evidence type="ECO:0000256" key="5">
    <source>
        <dbReference type="ARBA" id="ARBA00023002"/>
    </source>
</evidence>
<evidence type="ECO:0000256" key="4">
    <source>
        <dbReference type="ARBA" id="ARBA00022833"/>
    </source>
</evidence>
<evidence type="ECO:0000256" key="1">
    <source>
        <dbReference type="ARBA" id="ARBA00001947"/>
    </source>
</evidence>
<dbReference type="CDD" id="cd08297">
    <property type="entry name" value="CAD3"/>
    <property type="match status" value="1"/>
</dbReference>
<dbReference type="Gene3D" id="3.90.180.10">
    <property type="entry name" value="Medium-chain alcohol dehydrogenases, catalytic domain"/>
    <property type="match status" value="1"/>
</dbReference>
<dbReference type="InterPro" id="IPR013154">
    <property type="entry name" value="ADH-like_N"/>
</dbReference>
<dbReference type="SUPFAM" id="SSF50129">
    <property type="entry name" value="GroES-like"/>
    <property type="match status" value="1"/>
</dbReference>
<dbReference type="InterPro" id="IPR002328">
    <property type="entry name" value="ADH_Zn_CS"/>
</dbReference>
<dbReference type="Pfam" id="PF08240">
    <property type="entry name" value="ADH_N"/>
    <property type="match status" value="1"/>
</dbReference>
<evidence type="ECO:0000256" key="2">
    <source>
        <dbReference type="ARBA" id="ARBA00008072"/>
    </source>
</evidence>
<keyword evidence="3 6" id="KW-0479">Metal-binding</keyword>
<sequence length="641" mass="67129">MSAASIPSKQRAAVKEGSGKSAKAPVRELDVQQPGPGQILVKIAWTGLCASDKSLLHDEWAPLGVAMQEVTHGVAGHEGVGRVVALGPGVAEAGLWKIGDRAGVKWIADVCRTCHFCKQVYQGGEVLCLHQHNSGFSAAGTFQEYCVTSADYATHVPDTVSDEEAGPIMCGGVTAYNACKRSKVRPGEWIVIVGAGGGLGHLGVQYAKALGMRIIAVDGGSAKRDLCKKLGAEHYLDFADTPDMAKAVLELTDGLGAHGVIVFAAVAAGYAVAPSLCRSGGTVVAIGLPGDPTVLAGAPPVMLALKQLSIVGAVVGTQQDVDEALAFTARGLVHPILTKGTLDDVDKFIDAMVSGKLPGRAVLKVNSNDSIEDSGLDDIAKDNTGTFRPAQAKKSRGNDWSSWQEGVRNQEADRVKQYVNTFQKDIVAATREKAMAALRRGEEASIREAYETGSASASAGVFTSMDATDHQLYAAGREVLELFHATLARYEQANTALQQALQGDSSDNDKTVDAVRASWKKDREEADKLLRYGRVYGDGLVHEIIVPKTASGGSVATTGGTNGHLANTKPGAVPESGLNKTGRTALGMFPKSRATVARGQTWGEAAKSQVQALKSLLKTLPGFGGHKQGSSTATKSVTFDC</sequence>
<evidence type="ECO:0000259" key="8">
    <source>
        <dbReference type="SMART" id="SM00829"/>
    </source>
</evidence>
<organism evidence="9 10">
    <name type="scientific">Sporothrix bragantina</name>
    <dbReference type="NCBI Taxonomy" id="671064"/>
    <lineage>
        <taxon>Eukaryota</taxon>
        <taxon>Fungi</taxon>
        <taxon>Dikarya</taxon>
        <taxon>Ascomycota</taxon>
        <taxon>Pezizomycotina</taxon>
        <taxon>Sordariomycetes</taxon>
        <taxon>Sordariomycetidae</taxon>
        <taxon>Ophiostomatales</taxon>
        <taxon>Ophiostomataceae</taxon>
        <taxon>Sporothrix</taxon>
    </lineage>
</organism>
<feature type="domain" description="Enoyl reductase (ER)" evidence="8">
    <location>
        <begin position="17"/>
        <end position="363"/>
    </location>
</feature>
<comment type="cofactor">
    <cofactor evidence="1 6">
        <name>Zn(2+)</name>
        <dbReference type="ChEBI" id="CHEBI:29105"/>
    </cofactor>
</comment>
<dbReference type="InterPro" id="IPR020843">
    <property type="entry name" value="ER"/>
</dbReference>
<comment type="similarity">
    <text evidence="2 6">Belongs to the zinc-containing alcohol dehydrogenase family.</text>
</comment>
<dbReference type="PROSITE" id="PS00059">
    <property type="entry name" value="ADH_ZINC"/>
    <property type="match status" value="1"/>
</dbReference>
<feature type="region of interest" description="Disordered" evidence="7">
    <location>
        <begin position="376"/>
        <end position="404"/>
    </location>
</feature>
<evidence type="ECO:0000313" key="10">
    <source>
        <dbReference type="Proteomes" id="UP001642406"/>
    </source>
</evidence>
<evidence type="ECO:0000256" key="6">
    <source>
        <dbReference type="RuleBase" id="RU361277"/>
    </source>
</evidence>
<dbReference type="SUPFAM" id="SSF51735">
    <property type="entry name" value="NAD(P)-binding Rossmann-fold domains"/>
    <property type="match status" value="1"/>
</dbReference>
<evidence type="ECO:0000256" key="7">
    <source>
        <dbReference type="SAM" id="MobiDB-lite"/>
    </source>
</evidence>
<feature type="region of interest" description="Disordered" evidence="7">
    <location>
        <begin position="559"/>
        <end position="579"/>
    </location>
</feature>
<dbReference type="InterPro" id="IPR011032">
    <property type="entry name" value="GroES-like_sf"/>
</dbReference>
<keyword evidence="4 6" id="KW-0862">Zinc</keyword>
<evidence type="ECO:0000313" key="9">
    <source>
        <dbReference type="EMBL" id="CAK7209184.1"/>
    </source>
</evidence>
<dbReference type="PANTHER" id="PTHR42940">
    <property type="entry name" value="ALCOHOL DEHYDROGENASE 1-RELATED"/>
    <property type="match status" value="1"/>
</dbReference>
<feature type="region of interest" description="Disordered" evidence="7">
    <location>
        <begin position="1"/>
        <end position="28"/>
    </location>
</feature>
<reference evidence="9 10" key="1">
    <citation type="submission" date="2024-01" db="EMBL/GenBank/DDBJ databases">
        <authorList>
            <person name="Allen C."/>
            <person name="Tagirdzhanova G."/>
        </authorList>
    </citation>
    <scope>NUCLEOTIDE SEQUENCE [LARGE SCALE GENOMIC DNA]</scope>
</reference>
<keyword evidence="5" id="KW-0560">Oxidoreductase</keyword>
<dbReference type="Proteomes" id="UP001642406">
    <property type="component" value="Unassembled WGS sequence"/>
</dbReference>
<protein>
    <recommendedName>
        <fullName evidence="8">Enoyl reductase (ER) domain-containing protein</fullName>
    </recommendedName>
</protein>